<reference evidence="2" key="1">
    <citation type="submission" date="2018-05" db="EMBL/GenBank/DDBJ databases">
        <authorList>
            <person name="Pedro S.L.S."/>
            <person name="Freitas R.C."/>
            <person name="Barreto A.S."/>
            <person name="Lima A.O.S."/>
        </authorList>
    </citation>
    <scope>NUCLEOTIDE SEQUENCE</scope>
    <source>
        <strain evidence="2">BP203</strain>
        <tissue evidence="2">Muscle</tissue>
    </source>
</reference>
<dbReference type="Pfam" id="PF05600">
    <property type="entry name" value="CDK5RAP3"/>
    <property type="match status" value="2"/>
</dbReference>
<sequence length="289" mass="32335">MYMALKHLYPLLKTQIWAQNPGDWLVDRRHCNLKWQSLVLTIREKINAAIQDMPESQEIAQLLSGSLELSSLLVRNVTYEIPSLKKQIAKCQQLQQEYSRKEEEGQAGAAEMREQFYHSCKQYGITGDNVQRELLALVKDLPSQLAEIGAAAQSLGEAIDLYQACVGFVCESPTEQVLPMLRFVQTRGNSTVYEWRTGTEPSVVERPHLEEPPEQVEEDAIDWGDFGAEVVSEGANSGISAQAAGIDWGISLESDSKVRMPSRSISLRTFCDCCFGDKKSVVSVFKDIT</sequence>
<evidence type="ECO:0000313" key="2">
    <source>
        <dbReference type="EMBL" id="NIG61695.1"/>
    </source>
</evidence>
<name>A0ABX0SEI2_PONBL</name>
<dbReference type="Proteomes" id="UP001165941">
    <property type="component" value="Unassembled WGS sequence"/>
</dbReference>
<proteinExistence type="inferred from homology"/>
<dbReference type="PANTHER" id="PTHR14894">
    <property type="entry name" value="CDK5 REGULATORY SUBUNIT-ASSOCIATED PROTEIN 3"/>
    <property type="match status" value="1"/>
</dbReference>
<comment type="similarity">
    <text evidence="1">Belongs to the CDK5RAP3 family.</text>
</comment>
<dbReference type="EMBL" id="PGGH01342932">
    <property type="protein sequence ID" value="NIG61695.1"/>
    <property type="molecule type" value="Genomic_DNA"/>
</dbReference>
<evidence type="ECO:0000256" key="1">
    <source>
        <dbReference type="ARBA" id="ARBA00007478"/>
    </source>
</evidence>
<gene>
    <name evidence="2" type="ORF">BU61_10768</name>
</gene>
<evidence type="ECO:0000313" key="3">
    <source>
        <dbReference type="Proteomes" id="UP001165941"/>
    </source>
</evidence>
<dbReference type="InterPro" id="IPR008491">
    <property type="entry name" value="CDK5RAP3"/>
</dbReference>
<organism evidence="2 3">
    <name type="scientific">Pontoporia blainvillei</name>
    <name type="common">Franciscana</name>
    <name type="synonym">Delphinus blainvillei</name>
    <dbReference type="NCBI Taxonomy" id="48723"/>
    <lineage>
        <taxon>Eukaryota</taxon>
        <taxon>Metazoa</taxon>
        <taxon>Chordata</taxon>
        <taxon>Craniata</taxon>
        <taxon>Vertebrata</taxon>
        <taxon>Euteleostomi</taxon>
        <taxon>Mammalia</taxon>
        <taxon>Eutheria</taxon>
        <taxon>Laurasiatheria</taxon>
        <taxon>Artiodactyla</taxon>
        <taxon>Whippomorpha</taxon>
        <taxon>Cetacea</taxon>
        <taxon>Odontoceti</taxon>
        <taxon>Pontoporiidae</taxon>
        <taxon>Pontoporia</taxon>
    </lineage>
</organism>
<comment type="caution">
    <text evidence="2">The sequence shown here is derived from an EMBL/GenBank/DDBJ whole genome shotgun (WGS) entry which is preliminary data.</text>
</comment>
<protein>
    <submittedName>
        <fullName evidence="2">CDK5 regulatory subunit-associated protein 3</fullName>
    </submittedName>
</protein>
<dbReference type="PANTHER" id="PTHR14894:SF0">
    <property type="entry name" value="CDK5 REGULATORY SUBUNIT-ASSOCIATED PROTEIN 3"/>
    <property type="match status" value="1"/>
</dbReference>
<keyword evidence="3" id="KW-1185">Reference proteome</keyword>
<accession>A0ABX0SEI2</accession>